<accession>A0ACA9LNL0</accession>
<proteinExistence type="predicted"/>
<protein>
    <submittedName>
        <fullName evidence="1">13008_t:CDS:1</fullName>
    </submittedName>
</protein>
<evidence type="ECO:0000313" key="1">
    <source>
        <dbReference type="EMBL" id="CAG8535378.1"/>
    </source>
</evidence>
<dbReference type="Proteomes" id="UP000789366">
    <property type="component" value="Unassembled WGS sequence"/>
</dbReference>
<comment type="caution">
    <text evidence="1">The sequence shown here is derived from an EMBL/GenBank/DDBJ whole genome shotgun (WGS) entry which is preliminary data.</text>
</comment>
<gene>
    <name evidence="1" type="ORF">SPELUC_LOCUS4554</name>
</gene>
<name>A0ACA9LNL0_9GLOM</name>
<sequence length="455" mass="49665">MEATEVVLESLSTSSRSPSMDEPDHLSSEDQPLLPDEERTCDSLSTYDTYESSGGEEEVVASGSSWAAYINITCVVAGTGILGLPYSIKQSGWIGLIFLFLCACPWIVLLILFTFRKTRLSSYADIGFHAFGNFGKYFLIGIFNNAILLGVPVLFFILAGQSLDNIVEQIWDIKLGVRVWTQISAVFVALPFIFTKTLKEVVVLSVFGAVTTFFTVIAIVILSFADLSNVISTPNPPSHNILVISELPVALASISFSFGGNSVFPHIEENMKNKQNWNTVVGLALATCAIMYALVAFAGYYVYGDNTMSPIFLNLPKGPVLTIASLFMTMHVLMTAPILLTSFAYDAEKHMKITYEYLSPWAEFALRALFRTCLIAACTSIAVFVPFFGDFMALLGALSTCAIVFILPVVFYLKLIGFKNISILGLLWNLFVVVVGIIGCVIGTADAVSALLKDF</sequence>
<dbReference type="EMBL" id="CAJVPW010004129">
    <property type="protein sequence ID" value="CAG8535378.1"/>
    <property type="molecule type" value="Genomic_DNA"/>
</dbReference>
<evidence type="ECO:0000313" key="2">
    <source>
        <dbReference type="Proteomes" id="UP000789366"/>
    </source>
</evidence>
<reference evidence="1" key="1">
    <citation type="submission" date="2021-06" db="EMBL/GenBank/DDBJ databases">
        <authorList>
            <person name="Kallberg Y."/>
            <person name="Tangrot J."/>
            <person name="Rosling A."/>
        </authorList>
    </citation>
    <scope>NUCLEOTIDE SEQUENCE</scope>
    <source>
        <strain evidence="1">28 12/20/2015</strain>
    </source>
</reference>
<feature type="non-terminal residue" evidence="1">
    <location>
        <position position="455"/>
    </location>
</feature>
<keyword evidence="2" id="KW-1185">Reference proteome</keyword>
<organism evidence="1 2">
    <name type="scientific">Cetraspora pellucida</name>
    <dbReference type="NCBI Taxonomy" id="1433469"/>
    <lineage>
        <taxon>Eukaryota</taxon>
        <taxon>Fungi</taxon>
        <taxon>Fungi incertae sedis</taxon>
        <taxon>Mucoromycota</taxon>
        <taxon>Glomeromycotina</taxon>
        <taxon>Glomeromycetes</taxon>
        <taxon>Diversisporales</taxon>
        <taxon>Gigasporaceae</taxon>
        <taxon>Cetraspora</taxon>
    </lineage>
</organism>